<gene>
    <name evidence="1" type="ORF">Q765_14380</name>
</gene>
<sequence length="220" mass="24466">MRYIFKPNHLMRIIKLLLLTPFLFLASCTTPSYIFKGPSQMGLDFTQGKWLLHNVDNKYINEQAVKDFTAFTDGRLSETATAKGLLLVTVPLQPNKQLLTDLYNGTGYDYYINIKDDIYQDDIAAVEIGGNPLRAASAGGVAATVDIRNNLLRGQASAWVTLEVYDLKNKSIIYSQTVVGNSQKNPNATGDVNFYKPAASLVTGSYNRIIKDIRSKSKMK</sequence>
<dbReference type="PROSITE" id="PS51257">
    <property type="entry name" value="PROKAR_LIPOPROTEIN"/>
    <property type="match status" value="1"/>
</dbReference>
<evidence type="ECO:0000313" key="2">
    <source>
        <dbReference type="Proteomes" id="UP000030152"/>
    </source>
</evidence>
<name>A0A0A2M0L9_9FLAO</name>
<dbReference type="Proteomes" id="UP000030152">
    <property type="component" value="Unassembled WGS sequence"/>
</dbReference>
<dbReference type="eggNOG" id="ENOG503300I">
    <property type="taxonomic scope" value="Bacteria"/>
</dbReference>
<protein>
    <submittedName>
        <fullName evidence="1">Uncharacterized protein</fullName>
    </submittedName>
</protein>
<dbReference type="AlphaFoldDB" id="A0A0A2M0L9"/>
<dbReference type="EMBL" id="JRLX01000016">
    <property type="protein sequence ID" value="KGO85809.1"/>
    <property type="molecule type" value="Genomic_DNA"/>
</dbReference>
<organism evidence="1 2">
    <name type="scientific">Flavobacterium rivuli WB 3.3-2 = DSM 21788</name>
    <dbReference type="NCBI Taxonomy" id="1121895"/>
    <lineage>
        <taxon>Bacteria</taxon>
        <taxon>Pseudomonadati</taxon>
        <taxon>Bacteroidota</taxon>
        <taxon>Flavobacteriia</taxon>
        <taxon>Flavobacteriales</taxon>
        <taxon>Flavobacteriaceae</taxon>
        <taxon>Flavobacterium</taxon>
    </lineage>
</organism>
<keyword evidence="2" id="KW-1185">Reference proteome</keyword>
<comment type="caution">
    <text evidence="1">The sequence shown here is derived from an EMBL/GenBank/DDBJ whole genome shotgun (WGS) entry which is preliminary data.</text>
</comment>
<proteinExistence type="predicted"/>
<evidence type="ECO:0000313" key="1">
    <source>
        <dbReference type="EMBL" id="KGO85809.1"/>
    </source>
</evidence>
<reference evidence="1 2" key="1">
    <citation type="submission" date="2013-09" db="EMBL/GenBank/DDBJ databases">
        <authorList>
            <person name="Zeng Z."/>
            <person name="Chen C."/>
        </authorList>
    </citation>
    <scope>NUCLEOTIDE SEQUENCE [LARGE SCALE GENOMIC DNA]</scope>
    <source>
        <strain evidence="1 2">WB 3.3-2</strain>
    </source>
</reference>
<accession>A0A0A2M0L9</accession>